<organism evidence="1 2">
    <name type="scientific">Gibberella fujikuroi (strain CBS 195.34 / IMI 58289 / NRRL A-6831)</name>
    <name type="common">Bakanae and foot rot disease fungus</name>
    <name type="synonym">Fusarium fujikuroi</name>
    <dbReference type="NCBI Taxonomy" id="1279085"/>
    <lineage>
        <taxon>Eukaryota</taxon>
        <taxon>Fungi</taxon>
        <taxon>Dikarya</taxon>
        <taxon>Ascomycota</taxon>
        <taxon>Pezizomycotina</taxon>
        <taxon>Sordariomycetes</taxon>
        <taxon>Hypocreomycetidae</taxon>
        <taxon>Hypocreales</taxon>
        <taxon>Nectriaceae</taxon>
        <taxon>Fusarium</taxon>
        <taxon>Fusarium fujikuroi species complex</taxon>
    </lineage>
</organism>
<dbReference type="EMBL" id="HF679023">
    <property type="protein sequence ID" value="CCT61686.1"/>
    <property type="molecule type" value="Genomic_DNA"/>
</dbReference>
<dbReference type="HOGENOM" id="CLU_3068830_0_0_1"/>
<gene>
    <name evidence="1" type="ORF">FFUJ_01836</name>
</gene>
<dbReference type="AlphaFoldDB" id="S0DI21"/>
<dbReference type="Proteomes" id="UP000016800">
    <property type="component" value="Chromosome I"/>
</dbReference>
<proteinExistence type="predicted"/>
<evidence type="ECO:0000313" key="1">
    <source>
        <dbReference type="EMBL" id="CCT61686.1"/>
    </source>
</evidence>
<dbReference type="GeneID" id="35395319"/>
<dbReference type="RefSeq" id="XP_023423767.1">
    <property type="nucleotide sequence ID" value="XM_023574295.1"/>
</dbReference>
<reference evidence="2" key="1">
    <citation type="journal article" date="2013" name="PLoS Pathog.">
        <title>Deciphering the cryptic genome: genome-wide analyses of the rice pathogen Fusarium fujikuroi reveal complex regulation of secondary metabolism and novel metabolites.</title>
        <authorList>
            <person name="Wiemann P."/>
            <person name="Sieber C.M."/>
            <person name="von Bargen K.W."/>
            <person name="Studt L."/>
            <person name="Niehaus E.M."/>
            <person name="Espino J.J."/>
            <person name="Huss K."/>
            <person name="Michielse C.B."/>
            <person name="Albermann S."/>
            <person name="Wagner D."/>
            <person name="Bergner S.V."/>
            <person name="Connolly L.R."/>
            <person name="Fischer A."/>
            <person name="Reuter G."/>
            <person name="Kleigrewe K."/>
            <person name="Bald T."/>
            <person name="Wingfield B.D."/>
            <person name="Ophir R."/>
            <person name="Freeman S."/>
            <person name="Hippler M."/>
            <person name="Smith K.M."/>
            <person name="Brown D.W."/>
            <person name="Proctor R.H."/>
            <person name="Munsterkotter M."/>
            <person name="Freitag M."/>
            <person name="Humpf H.U."/>
            <person name="Guldener U."/>
            <person name="Tudzynski B."/>
        </authorList>
    </citation>
    <scope>NUCLEOTIDE SEQUENCE [LARGE SCALE GENOMIC DNA]</scope>
    <source>
        <strain evidence="2">CBS 195.34 / IMI 58289 / NRRL A-6831</strain>
    </source>
</reference>
<name>S0DI21_GIBF5</name>
<sequence length="53" mass="5989">MKRSFMYRSDDLYAACRTEDPTIHVHDGEAIMKADVDEEDALNVADDGEAKLE</sequence>
<evidence type="ECO:0000313" key="2">
    <source>
        <dbReference type="Proteomes" id="UP000016800"/>
    </source>
</evidence>
<keyword evidence="2" id="KW-1185">Reference proteome</keyword>
<accession>S0DI21</accession>
<dbReference type="VEuPathDB" id="FungiDB:FFUJ_01836"/>
<protein>
    <submittedName>
        <fullName evidence="1">Uncharacterized protein</fullName>
    </submittedName>
</protein>